<dbReference type="AlphaFoldDB" id="A0A6C2C4W6"/>
<keyword evidence="2" id="KW-0808">Transferase</keyword>
<keyword evidence="3" id="KW-1185">Reference proteome</keyword>
<dbReference type="Proteomes" id="UP000371977">
    <property type="component" value="Unassembled WGS sequence"/>
</dbReference>
<gene>
    <name evidence="2" type="ORF">ESZ50_07225</name>
</gene>
<dbReference type="EMBL" id="SDGZ01000015">
    <property type="protein sequence ID" value="TYC49031.1"/>
    <property type="molecule type" value="Genomic_DNA"/>
</dbReference>
<dbReference type="SUPFAM" id="SSF55729">
    <property type="entry name" value="Acyl-CoA N-acyltransferases (Nat)"/>
    <property type="match status" value="1"/>
</dbReference>
<evidence type="ECO:0000259" key="1">
    <source>
        <dbReference type="PROSITE" id="PS51186"/>
    </source>
</evidence>
<dbReference type="PROSITE" id="PS51186">
    <property type="entry name" value="GNAT"/>
    <property type="match status" value="1"/>
</dbReference>
<dbReference type="Pfam" id="PF00583">
    <property type="entry name" value="Acetyltransf_1"/>
    <property type="match status" value="1"/>
</dbReference>
<accession>A0A6C2C4W6</accession>
<dbReference type="CDD" id="cd04301">
    <property type="entry name" value="NAT_SF"/>
    <property type="match status" value="1"/>
</dbReference>
<dbReference type="OrthoDB" id="9797178at2"/>
<sequence>MLIRAINTNDYQRINDLIFDAFSNTQHGYNDENELVERLRLEDNYNRQLELVVTENERLLGHGLLSPIQVADNQDGLVMAPLEVATDAQRQGIGARLIKALELRACAAGYTYISVLGHAEYYPKFGYLPAREYGITAPFAVKDELFMIKELVTGVLSNVRGTLQYSDAFNL</sequence>
<dbReference type="GO" id="GO:0016747">
    <property type="term" value="F:acyltransferase activity, transferring groups other than amino-acyl groups"/>
    <property type="evidence" value="ECO:0007669"/>
    <property type="project" value="InterPro"/>
</dbReference>
<dbReference type="Gene3D" id="3.40.630.30">
    <property type="match status" value="1"/>
</dbReference>
<proteinExistence type="predicted"/>
<evidence type="ECO:0000313" key="3">
    <source>
        <dbReference type="Proteomes" id="UP000371977"/>
    </source>
</evidence>
<dbReference type="InterPro" id="IPR016181">
    <property type="entry name" value="Acyl_CoA_acyltransferase"/>
</dbReference>
<protein>
    <submittedName>
        <fullName evidence="2">N-acetyltransferase</fullName>
    </submittedName>
</protein>
<comment type="caution">
    <text evidence="2">The sequence shown here is derived from an EMBL/GenBank/DDBJ whole genome shotgun (WGS) entry which is preliminary data.</text>
</comment>
<organism evidence="2 3">
    <name type="scientific">Weissella muntiaci</name>
    <dbReference type="NCBI Taxonomy" id="2508881"/>
    <lineage>
        <taxon>Bacteria</taxon>
        <taxon>Bacillati</taxon>
        <taxon>Bacillota</taxon>
        <taxon>Bacilli</taxon>
        <taxon>Lactobacillales</taxon>
        <taxon>Lactobacillaceae</taxon>
        <taxon>Weissella</taxon>
    </lineage>
</organism>
<feature type="domain" description="N-acetyltransferase" evidence="1">
    <location>
        <begin position="1"/>
        <end position="152"/>
    </location>
</feature>
<dbReference type="RefSeq" id="WP_148622893.1">
    <property type="nucleotide sequence ID" value="NZ_SDGZ01000015.1"/>
</dbReference>
<dbReference type="InterPro" id="IPR000182">
    <property type="entry name" value="GNAT_dom"/>
</dbReference>
<name>A0A6C2C4W6_9LACO</name>
<reference evidence="2 3" key="1">
    <citation type="submission" date="2019-01" db="EMBL/GenBank/DDBJ databases">
        <title>Weissella sp. nov., a novel lactic acid bacterium isolated from animal feces.</title>
        <authorList>
            <person name="Wang L.-T."/>
        </authorList>
    </citation>
    <scope>NUCLEOTIDE SEQUENCE [LARGE SCALE GENOMIC DNA]</scope>
    <source>
        <strain evidence="2 3">8H-2</strain>
    </source>
</reference>
<evidence type="ECO:0000313" key="2">
    <source>
        <dbReference type="EMBL" id="TYC49031.1"/>
    </source>
</evidence>